<name>A0A5J6PWH6_9NEIS</name>
<dbReference type="RefSeq" id="WP_151052044.1">
    <property type="nucleotide sequence ID" value="NZ_CP031700.1"/>
</dbReference>
<protein>
    <submittedName>
        <fullName evidence="1">NACHT domain-containing protein</fullName>
    </submittedName>
</protein>
<proteinExistence type="predicted"/>
<dbReference type="InterPro" id="IPR027417">
    <property type="entry name" value="P-loop_NTPase"/>
</dbReference>
<organism evidence="1 2">
    <name type="scientific">Neisseria zalophi</name>
    <dbReference type="NCBI Taxonomy" id="640030"/>
    <lineage>
        <taxon>Bacteria</taxon>
        <taxon>Pseudomonadati</taxon>
        <taxon>Pseudomonadota</taxon>
        <taxon>Betaproteobacteria</taxon>
        <taxon>Neisseriales</taxon>
        <taxon>Neisseriaceae</taxon>
        <taxon>Neisseria</taxon>
    </lineage>
</organism>
<dbReference type="EMBL" id="CP031700">
    <property type="protein sequence ID" value="QEY26614.1"/>
    <property type="molecule type" value="Genomic_DNA"/>
</dbReference>
<evidence type="ECO:0000313" key="1">
    <source>
        <dbReference type="EMBL" id="QEY26614.1"/>
    </source>
</evidence>
<keyword evidence="2" id="KW-1185">Reference proteome</keyword>
<dbReference type="Gene3D" id="3.40.50.300">
    <property type="entry name" value="P-loop containing nucleotide triphosphate hydrolases"/>
    <property type="match status" value="1"/>
</dbReference>
<dbReference type="SUPFAM" id="SSF52540">
    <property type="entry name" value="P-loop containing nucleoside triphosphate hydrolases"/>
    <property type="match status" value="1"/>
</dbReference>
<evidence type="ECO:0000313" key="2">
    <source>
        <dbReference type="Proteomes" id="UP000325713"/>
    </source>
</evidence>
<sequence length="1394" mass="163730">MPINWGEIKPFQNSQNNAFEELVCQLAREEFGQSGHFTRIAAPDGGVEAICELEDGNLYGWQAKYFINSFTSSQWRQIQDSFEEALENYPNLIRYYICVPIDRNNASVQGRKSFLTKWHEHIQQWQQIAESRGRSIEFIFWGNSELTDLLSKPQNAGKRYFWFQEQELSDQWFEQYNNQAIANLGARYTPEINIDLPIALKFEALARSQSFKKQYTHRFHQLLIDIQKHFSSFQALAKEIQDEDKLLSILGEVIESCKQSLNLTKYTDEIIPIDLLLAKIKSAIKQINLNIKYDNDDKSQEDINSFLKDIRTNFFYLKNILESDEIQLFNGEVLWLRGEAGVGKSHLMGDMISQRMQDSQYSILLLGQDFTENSNIWNQILSKQLNLPNLSPKDFLTALDSIAQAQKERFILAIDALNEGAGKNLWPNQLNGFIQLIQEYPRIGLVLSVRSTYEKIINKNLSKSIQKVLCIIDHEGFAGHEFDAIPVFFEYYGLNQPTIPLLNSEFSNPLYLKLFCESLNKQGYTSVPKGYQGITQIIDSYINGIEKKIAYRLEEDESLQLVKRAINIIIELDLSGADLNYLSVKKEIAKTLQDYIAEADAKKFIDYLIQEGVLNKNIPYSHEQEYIYFTYERIGEYQKALYFLQKINSLNDLIQWFQTTKGQEILNQFNLYKGLWEAFSVLLPERLNIELFEVISFENNNYELLNIIIHNLLWRIPKHIDLQKINKFLNDNHQYFDPYLWPYSWIEMLYQLAAEPNHPLNSMYLHENLFNLSMADRDAQWTTCISHEFDNNSPISRLLNWCKNYSHQPNLTEESLLLIAIAISWLLTSTNIKQRNQAIQALADLLWNRLNIAYQLLQKFEAVNDPYVLEGILSATYGAILYSDNLNSLKKLADEVYTQIFNISKNQEVLPNVLIRDYARHIIDYSLSKNQNSYSSEEKYSIQEHITPPYNSSFPTTLPSTEEIDNKYSSDEEQRIIRSMTTEYGRGVNRYGDFGRYTFEHSFSLWRGNPSIHTDLLSNYACHLIFEDFGYDCTKHANFDKSLRNITGEQNKIKRIGKKYQWLALYETLARVMDNFQIYDDKGNELRWVTDLNQFYLPKANIQPIPILQKQFDEQTQQVPLQDIKGYYGEEIPDWWDGEAQDWVINSEALPNIPAIIETQIDDEDWVFLEKYDYLNHPEKFAEYDTQRKTLWFQIRSYLIPKRDLNRAKKWLETQNFMGRWMPEGKKYDNNNLQEFFKISPPQSVDKINWQTINHNRDINVLPTVDQHYQRSTYENNGYTIYAPCYFLYQSMNMNLSNKQGYFVDQQNDLVCFNPLISNKPKAMLLIKKAPFIKFLKENDLAVFWTCLGEKLIHKSEWDFHNKRLDFSGLYYFDRSQRESIKGQIKTESFEPKK</sequence>
<dbReference type="KEGG" id="nzl:D0T92_08785"/>
<reference evidence="1 2" key="1">
    <citation type="submission" date="2018-08" db="EMBL/GenBank/DDBJ databases">
        <title>Neisseria zalophi ATCC BAA-2455 complete genome.</title>
        <authorList>
            <person name="Veseli I.A."/>
            <person name="Buttler R."/>
            <person name="Mascarenhas dos Santos A.C."/>
            <person name="Pombert J.-F."/>
        </authorList>
    </citation>
    <scope>NUCLEOTIDE SEQUENCE [LARGE SCALE GENOMIC DNA]</scope>
    <source>
        <strain evidence="1 2">ATCC BAA-2455</strain>
    </source>
</reference>
<dbReference type="Proteomes" id="UP000325713">
    <property type="component" value="Chromosome"/>
</dbReference>
<accession>A0A5J6PWH6</accession>
<gene>
    <name evidence="1" type="ORF">D0T92_08785</name>
</gene>
<dbReference type="OrthoDB" id="9757917at2"/>